<evidence type="ECO:0000256" key="7">
    <source>
        <dbReference type="SAM" id="Coils"/>
    </source>
</evidence>
<dbReference type="SMART" id="SM00033">
    <property type="entry name" value="CH"/>
    <property type="match status" value="2"/>
</dbReference>
<feature type="coiled-coil region" evidence="7">
    <location>
        <begin position="6167"/>
        <end position="6211"/>
    </location>
</feature>
<evidence type="ECO:0000256" key="1">
    <source>
        <dbReference type="ARBA" id="ARBA00004370"/>
    </source>
</evidence>
<comment type="subcellular location">
    <subcellularLocation>
        <location evidence="1">Membrane</location>
    </subcellularLocation>
</comment>
<dbReference type="SUPFAM" id="SSF47576">
    <property type="entry name" value="Calponin-homology domain, CH-domain"/>
    <property type="match status" value="1"/>
</dbReference>
<dbReference type="GO" id="GO:0005640">
    <property type="term" value="C:nuclear outer membrane"/>
    <property type="evidence" value="ECO:0007669"/>
    <property type="project" value="TreeGrafter"/>
</dbReference>
<feature type="coiled-coil region" evidence="7">
    <location>
        <begin position="964"/>
        <end position="995"/>
    </location>
</feature>
<feature type="coiled-coil region" evidence="7">
    <location>
        <begin position="1823"/>
        <end position="1875"/>
    </location>
</feature>
<feature type="coiled-coil region" evidence="7">
    <location>
        <begin position="5059"/>
        <end position="5086"/>
    </location>
</feature>
<evidence type="ECO:0000259" key="8">
    <source>
        <dbReference type="PROSITE" id="PS50021"/>
    </source>
</evidence>
<dbReference type="OrthoDB" id="18740at2759"/>
<dbReference type="EMBL" id="CAJNOO010000802">
    <property type="protein sequence ID" value="CAF1037055.1"/>
    <property type="molecule type" value="Genomic_DNA"/>
</dbReference>
<feature type="coiled-coil region" evidence="7">
    <location>
        <begin position="6554"/>
        <end position="6614"/>
    </location>
</feature>
<dbReference type="InterPro" id="IPR057057">
    <property type="entry name" value="Spectrin_SYNE1"/>
</dbReference>
<feature type="domain" description="Calponin-homology (CH)" evidence="8">
    <location>
        <begin position="50"/>
        <end position="155"/>
    </location>
</feature>
<feature type="coiled-coil region" evidence="7">
    <location>
        <begin position="3059"/>
        <end position="3086"/>
    </location>
</feature>
<feature type="coiled-coil region" evidence="7">
    <location>
        <begin position="6270"/>
        <end position="6315"/>
    </location>
</feature>
<dbReference type="PROSITE" id="PS00019">
    <property type="entry name" value="ACTININ_1"/>
    <property type="match status" value="1"/>
</dbReference>
<dbReference type="Pfam" id="PF25034">
    <property type="entry name" value="Spectrin_SYNE1"/>
    <property type="match status" value="1"/>
</dbReference>
<dbReference type="GO" id="GO:0051015">
    <property type="term" value="F:actin filament binding"/>
    <property type="evidence" value="ECO:0007669"/>
    <property type="project" value="TreeGrafter"/>
</dbReference>
<proteinExistence type="predicted"/>
<name>A0A814JEL6_9BILA</name>
<dbReference type="Pfam" id="PF00307">
    <property type="entry name" value="CH"/>
    <property type="match status" value="2"/>
</dbReference>
<dbReference type="PROSITE" id="PS50021">
    <property type="entry name" value="CH"/>
    <property type="match status" value="2"/>
</dbReference>
<feature type="coiled-coil region" evidence="7">
    <location>
        <begin position="6074"/>
        <end position="6101"/>
    </location>
</feature>
<dbReference type="SUPFAM" id="SSF46966">
    <property type="entry name" value="Spectrin repeat"/>
    <property type="match status" value="12"/>
</dbReference>
<keyword evidence="2" id="KW-0812">Transmembrane</keyword>
<evidence type="ECO:0000256" key="4">
    <source>
        <dbReference type="ARBA" id="ARBA00022989"/>
    </source>
</evidence>
<feature type="coiled-coil region" evidence="7">
    <location>
        <begin position="6688"/>
        <end position="6884"/>
    </location>
</feature>
<dbReference type="PANTHER" id="PTHR47535:SF1">
    <property type="entry name" value="NESPRIN-1"/>
    <property type="match status" value="1"/>
</dbReference>
<feature type="coiled-coil region" evidence="7">
    <location>
        <begin position="4696"/>
        <end position="4765"/>
    </location>
</feature>
<feature type="coiled-coil region" evidence="7">
    <location>
        <begin position="4896"/>
        <end position="4923"/>
    </location>
</feature>
<feature type="coiled-coil region" evidence="7">
    <location>
        <begin position="3593"/>
        <end position="3627"/>
    </location>
</feature>
<feature type="coiled-coil region" evidence="7">
    <location>
        <begin position="5193"/>
        <end position="5254"/>
    </location>
</feature>
<feature type="coiled-coil region" evidence="7">
    <location>
        <begin position="2513"/>
        <end position="2560"/>
    </location>
</feature>
<accession>A0A814JEL6</accession>
<feature type="coiled-coil region" evidence="7">
    <location>
        <begin position="3933"/>
        <end position="3960"/>
    </location>
</feature>
<feature type="coiled-coil region" evidence="7">
    <location>
        <begin position="6405"/>
        <end position="6509"/>
    </location>
</feature>
<gene>
    <name evidence="9" type="ORF">RFH988_LOCUS16016</name>
</gene>
<keyword evidence="7" id="KW-0175">Coiled coil</keyword>
<dbReference type="InterPro" id="IPR052403">
    <property type="entry name" value="LINC-complex_assoc"/>
</dbReference>
<sequence length="7557" mass="900626">MHSPTRSLFSPTASRITSIIPETSVISPRSISSRSELEISIHTLQNEQERVQKKTFTKWVNIYLSLHEPPFFINDLFEDFKDGTKLIALLEVLSGQTLPMERGNTRAHYLSNISNALKFLESRKIKLVNIGPIDIADGRPTIILGLIWMLILCYQIEDSSMFDGDSKDNRTKAKEALLEWVRKKTRGRMEGLDVRDFTSSWRDGLAFNALIYSIRPELIDLRRISRMDVRDRLENAFNVAEQHLGVPRLIDAEDVDVTKPDEKSIMTYIAQFSRRFPDLEYVKQAKEFVEKQKQWKAFERKESKSPHFPGEKLKELKDQFDDIAQRMNRWRHKLDLNLPGDLRQIAEWIYRAEDVLARGINFDPSNLTPEENLQRFNQLHEEHTAIFTDKEVISTKFQRLKRDPSIVNQQVAIEHLTNLDERLNIIINSSDERGHYLDFEQIHWKVQIYFVQLEHLMEILNKKQGNIHQTEQLFNEYKRKIHDEKLIATIESLLPELTRKAQNYSQLRKKDDQTSKGFNAYCEYVRKTLKSSALDLKTKEHMLQETMDNWKIYLNSYDQLERWLTEGDQVLLRSSKEKFNYFTNVNHWAEIHGKLVIAMESLISVCDDEIVATLQKKFLFINRRWKEIFDRVQQFEHGESIKKKRDEFYAGRSNILDTLDKIDAEIQVYLSCTIKALKDQENRLYKAQSGIDMLNENIQALAKLGQIIARESGETYATSEMNSILQTCFDKLHRVQESLPSTLKRNKIMLGHLQKFEDGLQKCQQWFDEAKKLISRYSIQVPVKRIEDFLEQHRNFFAEIGYYQSLLENKAKLILTMKISNENLIPLDFSPVDEQYRQLIDTFEQISQKASYWEKEFNQHCQLWKDFHQRLKYLEEWIDQAQKIVKEKHDDYTYLIRKHKDFFQTIDDEILHGFIKSGRELLHMRDKTEQKEIQYLMDTLESKWKTIICYAPIRLLRLQFERIEHIIVQELEQAENELNDELKQLERQHDTTEILRRHNERFQLNNFHPTMEIHMKDLHTYANDIRTKEQEQTLVTYDNEQIDQRTIKLNNYWTRMQTKIDNVRKKLQTIPKKWQEFEEKFHLVETWMATIERSMANTQNTEIPLEQYTSFVNKFKNESQQIGIISDHTKTLSLILNDLIEEQATDEPARYRQRLDLLLSRYKQLCISIDETSQYCSVIIPAKIIHEDSLQLNASLINISNVLINFRDVSDVRNALQDQTQIYNNLKNFSQQVNELITRGNKHMKLPMVPKYVQQDIQNIQKLYNDKIQSAQDLLEKLQRLLELWERFDTNKRRYQQQTERLNNELSQLNVNRNSIVSFQHEIDNCKHLRNSYADLKPLLDETGQVLQTISSNNLLPYGNIQILKTDYDNIQEDLFEKLRIIDEILQELISDNDKWIQFNNELERLETLFTSMSDTKTLGDKSLEEKQQILERIRIELSGHLHSLSVLHSDGTNLESLRSRPRDLRNVLNRLNQLRALAETTSNKINREEEQVVQCRTHVQTSQRYIQQLQPWIEQTEYYLNKRFSQIGALNTNDAKQLLDKHKELLEERRRMLTIYNNLHDEEHNIGDQYELKSLIKSLSTRWMDIERRSDELASIYNAQHRAWTTFDSELNSFRDEILFEFEQRIHNINLIEINKLFDLNRINTLLNELRLLNENISSHTSNYNRLHKQFNDLRQYSSSEGQRILTEEQLSIEKRWNQLNQLITDRLRETEHLYESRKSFHNRFESFERNVRDIVELIENNGQIQSSTWNQTLERLQQIEKQLQSIQPLLLIVGHELADLEVAGLPKIELQTIQNTYETHRQRLIIYENILQKRIDLLKRFDEHIKRSNELRNKLQQINDDLQQKQQIKIHDIDVLKTQLERYVTDLRTIQSESSILDRLMEESNTTITDSTTNRTIFFTVESRNIQNLIDMAENRLIQRRTQTQELNQLVEDFTQAHNNLLSRINTLSNNIRSARLSGYTVHDIEDLMIVIKHLQDKIEHELDPLFKQLVRTSINTTTENENIIEKTQIDLEKLNVETNERIYALQRAYTLYNEIEILRKQIEITIHNVELILNETIINSNSFQQAKNHLNKLKQTELDQRQSAEHDMAICQKRCDEFISLLKPWYEMNWSTYFNLSDLQAKMRETFEVNLHDHIKRTETICNYLQSIEKIQKELDTKVHGLDELASKMIDNSDQNRFLEIIQFQRPIIANLFTNFDEQLTRIKLDCNEQYFNELEQYRHNIYQRLQNFDYQINQSVENERNIQEQSSKLLLDLDLLNPLLLKLTEQTESYEKIFNETESIENFVKLHQQIKQIQIELSLLFNSKLQQLNENIQQYTNNNIRHESTQLCTTLMNINNRYRILSQDINRFIERIDERIESETNNSIENYRKFMENLRVKLTRINNDYRLTIDAKQRLINEIAHSLTNGRVYVHQAIEHIKLTRNLLNNEYNINEIDDECQAIDDEWIEFISDFDDQKEEINKIENEIKKFDAEINQIHQWLKQQENSLQLLIANQPTLALKLDKLEQIKTLIRSLETYVDLKQELKQLENKVSIVSLIQNYNQSIEKRQQLLSNAQDALIQASEAVEYHEHFETISESFHQWMTDAENRLEKHTSTNEMKSDYVIEEHYRSVEDLINENIDGESLLSNLEDCLEQVFKTTSIEGRTQLKNIITEYQARWSNYNIKQKQLKQILHNVKIDRMEIDETLNEINDWINEHHYKLNDLTNNLSLRDENRKRLYQLKCFSNDINVKQTLLNTLKEKILDNDRFDIIQQILNEFQEELRIKTNLLEEFVRTQIFIEDSKQSIMEKLKFLMDRLSLCTKTDCDLDTLQSRLNKIEEYKFELENLEQEFNQSYEHYHLIIEFNLNSMIKLNYQQNFEQMHLVINNGKQTIERAILELKHLCDIWYQYEKHNKTFVSWLNETENQLTSFITINNDDNEYTIEYLNQLSENISDKDKQLKELEELESLINDYDWSRQAHNTAILRERIIVLLGQCNSQLERVQQAVNFSQQWKSLLSIIHTSFETYQQQLIEIHQEQKSLIHLDAIQDIQQSRIQCEQNMKQLETFATTGFIHSTKTESIRTQIRTLKLQLNELNELFSTIQQDLRTRSQACELVQTCIDEINLFLDSLQIQSNDNEILSSIWIQNLRNQLDQFDIKSKRLRTVDSFLSHCTTELMRSFESMTNRFQIARKELETFINENELFYTRQQELDVYLVELDRHLNYLTTHYESFESIEKDNRRELEIKLDKHQQLFQLIKEFDKQLVNIRSKIYEAGLKNSLEESVQKRFNHLEQNSSLLQEKAMQTFTFITTIKFECEQLITDIKQMNDWLKLTDQQLNKYLIINLNTAEEKNDAAKRMLEKLDDFAIQEAYREQMKQRSDNLFKILDDAPLQANLDDLDQTFSTVKQQIQYRYETLNRAGHHHADYDLRLHNLFETLSTLQTTFHHLRQQENYGDVLFQLKNFKTERDDFEEEIRRISYINEQIISETSIEGSEHLKFKLKQVQTKWRSLNNDIQSFEEKLAQQDEEQRLVLNEQATIEQTLNNIQQQLQIFDQQFLHDYTATDLVRQRLQHMTNTLTSVEKFHLHLLSPSSSTDTTVIERAQHLLSFHEQLKTITQKKINELNQIEKYSNEIISCQQTLQNLIDTCSIRLQTFHNEKSKNEIYIKRITTAFEDHRNRLNDLVIKAKDLKTKLSDECLSKELIKILMDKIDQMFNDAERCSINLIQIETECHHIQELIIEQKESIQNIQQSLIKIEQTIDGFMLKHSIEEKLLQKEELKHLQQECFECSSRLIQINERLTNNHIDDGQMVMIVNETKQKCDELVKNIQHLLLSCDEIIHKQTTFDETYNDVRKSIESLHEKYQSSLELDSGVAELSALLSECDSLRDRLDFMTSSYNTIDTQLRTHHSSISTTTSNSNNNNSLLLSSSVHNHTMKAMLQQTKDEFNRLVQTLRSSKQTIESKQQRLQTLNKQLNDIEHEYELIIVTIKLPDIEEIIKDDQYEYKDECQRKRLTIQDIEPKQNHLQIISNEANELNDLQLVSNAKRLISQFDHLRRDLTIHLDESERRYQILQKFTNDCSLLQQSLQIIQNQLSPILDTYGDKEILEDKLKKLIDIKNNYRELTSALQDTEQMTSQVLTLVGQNGKQSVRREWERVQTKSHQINTTILKIEQQLQNCITDWLTFIKESEQLSYELNNFESSLKMINIRIQNDGQTPVDTLRNMKNDLDLIESKLNSLNRFAIDLSQRTQETDLLEHLQQLQIFIQRLKILLKDLLRKATDGQTKYSLYSQQINNYNELLNECELILNKIINDIDIWNNNTSLSIETIQTTSNVLQSLINNQSVVQRQANLLNEVTESLLDSVENANFFRQTCLIVQNRQKNIIQQTNTIENQLDNLLQRINDIKRLKTKINDSHINIEQKLKQINDSISTINTDEKQEQLIRIQSKVLQVEKLKQRYDEFQPILIHIQKSTGFDGQQKLIDENQFLFDTLQSLENQLTTIHSLCIEKQQAWFEFKLRFDTTYSSFNHILEFYQQNNHNLDQLKDIQNELILLQDHIDYLLQIKSTRFSILTSNDNLFFLDTNIEYDLLQLQTNYRLKLNEINQEIEKLIENQLKFERLKLIIKSIEDNLNLHEENLNKISYQRQLDNELTFDNLFKLFQQIEQIQIELKELTKNFNQIINDNNLIEQLKIKFENLQSISNNEYIIFNRLINEYKLLNQMITNYNELNEQINECIALLESTKDRTNEFDDLTRIYMIETSQYLDIIHNKKQECENLLDQLTNWLELKQSTYANLLDLPFENDSLSLESKINQIQNEHNTMIEGYTLLKSIETLQNELKIINTDDDNKILNELIEQYNEQLKSCDSSFVEIISMIRQIQININTFNDSCQEIEHTIEQQRILFKQFIDNNYNILPDNLNQQIQRLKNLQREIETKTNSMIETLKETPINETKIEYLINNNQQLKLTILEEIDQRESLLTQYTEFLTEMTRTQTNVISLAQKPDSSISDEDYMKIKHSSETIFRSFDTISAIGHRLLDNYSQYTQLCHSIKSALDLNEQNRQTFEFAMKNTETIYLTAVEIRQEQDEIIKNLQQQLIHLEQIINQTNELDDIQTFDQTYEEINTYIETIHIKLKSIMSNVDNQHLSILTNIQQRLQIISNRSQHQRDEIRPILVKKQAQNELIESSINWLQDTMKHLSIISIEPISIQYDQTLNRLNNLSNEIQLKLLQIQEINNNYSFEQNRLKLIKDLENTNETINKLINNREQIQLTVQKLDQTVLLINQNIKILRTNLEHYRLSNNNIEELQRFTNSINNEEIQLKTCYDTLNGLHTNLNEIDRNEYTNHIRSVENQIADIKQRLIHFEKLSIEHQTEYKNFEKNLQLFELNINTFKQTLEIRLMEITIDDMKIIDNINREIQSEETHLNALRGKYKTLAPDLNNEERQQAETMINKIQTELEQLQEQIEKRKEHLNTLIHQRQELDQASQRLIVWYEDKQRLISPDQMIPLKINEIERIQKKINDTLNELKFQRITLDNIVKLSEEVKQGYSREGQNDVNLHMDELLRKLNSLEESIQDRNRQLNGANEQRRELDRIMSKLSEWIKNTEQQIKDPLTNDLQQTANGLKEKYRSIQALLESTKDRTNEFDDLTRIYMIVSSTLNDTDRITLDEKYTLLQEKYNRLLDNLTQRLTLLDEANRERDEFDKQNEYVQNLYQQLQNDFTKLKQQSSFIDDNRHDNLLSIEKRLEQFKQLLKRLDEINNNLKELTRLQRLLTSKGHRIDFRIGGELNANLKNLEGQIHNEIEKIERALQTENDFHHLEKELESYLQISSEHLKSAQHQQDKGMAYQTIFERLQQSEQGLNKLIQLAERLKHELPRSQYEQLQKKIEQRQEYLQTLMKTCQQARGEHEHMVKTQNKLNEELIAINDWFKRLIQELTQPIDLNLSLNNVNDIQDSMAQLDVSIDQRLLRLDQALRDEPNLISSNDKEIHERLNTLEELKHQVKSHLNKRRTLLDDIHQRMTQYLKLTTDIKTAICDADFKLAPFFDGYDRNRLDEHERELHSLEQICHEQTNRLAEAHKLVDIFRPHLRNNAKELCDSQLRNFHQTIEDLETRIHQRRKELDEIHQKSNRFNSSLNRLQSDIDRLLHMIEKAPDSAETLISEIDSTFSALQYLGRDLKKSLDVSSSSDIDRQLKDMSSSVEIVRNNLDQAKRSCEENETLRDRIEKILNKVKTFTNRKRQELHQSIDSGYGSIDLTRQSIDMKSFIKDVDLEASHLSEVNDLILTLAERKCDQQIIRLLEKKQEDVLQDLLNLKNETTKTIENLDQQVQEQEKLRQNARTMLSIIQRTKVQLIELRPTINDEADQKLKKIDDDLTINYKLFEQSLNDYKHVYGNISDDLDKMITRIIEDMAEVRARFNEKETELNAFNIIRDEYENLMENLLKIIQIIETKTQQSHSIDLRQNLDLLKNLTNEMQTHRSLIDRLQLLSSTLSSQLIDTNERERVRRRLNEIIRRWTQLEQDLIGEEENMEEMKNLTELYNNINITCEQWLKQTRNLINELINTRNVEIFDQLIPKAKNFLFEYQTSLENLQRLRNRLNRLVQTNRTPEAAQKLNEVDRLLNEMTSHRENLEQRLDLSQKMHFQLNEFNKQYLFYEQWLENIQRTYDTITEQTLTTDEKLQRYHDIQIELDKRKQIINTLVHDYPQIVQLISIPIQQLIGNIERIKTNVTRKQEEYENQNQQQKDYRTRIEFLFEWLKQTHKYEPLSDKRDLDSLQREHARLIEKRQLIDEKSHDIDLLLRNINSSNLPNDTLQRLRQEIEHLKERFAETVIELETRTTFIKKTIKDVDEQQRKHRTYQESLNKLSSLVQHDYQIPGRSIEDALKALDEQMIKFESQNEERERRKRQREREWHLFMDEINLLQDKLNTFKQRKINTQDSIEEQLHFIRMQNQELDQYQDELSQLKQHGQTMCIEDGSSMPLPSEIHLLQSMITFLREQFEQRRQYLLQAERSRDIYLNECKLYEDIFNLTMERLSRSIQVASTSDQYARQLSEYKIYNEQIAEKHRQLNILYDKLDHDTRTRYLKQHNDLEKRSNELQDKIIEQTIYYEYLLRIWREYETRLDDIRHQIDEIQKQLPLTKRLLHFEQIQAAFVLYKDLRHRLVVIEPELLHLNDEIQNLCKELNVVSLENDIINVKDNFIRISNDIREKFDSHKSATVIVNDIKRNLTNLEDTLSQCSIESRTRYDGDISEMKNQLERMMEVEKRLESIGDVYSNTEALIKRLATYNLYDLQSTEAALESFHRKWTSLKTDILRSENILHQNIINNLPSRQACKEILLFIDTIKRLLDDDHGAPVNNRETLQKLLKRYRDMRVEVLNHQMTIDFLNESLQQEANVDVTSIDYMEKIKQINIDWIRIKSLISARIDTLEQLNDQFNEFDQTVRTLSDWVQEQTSDLEFMRSRNMEAGVKDNLRKCDEIEYQLTSKQQILTSLKSYSNRISSTSTTFRISDQDGTIQNLRHMLDHLSPSIEQLKLKSKSILSDWQEYNRVLLQIEKIIREAEAGIDRVQTSPINVETYEMSTRKIQ</sequence>
<feature type="coiled-coil region" evidence="7">
    <location>
        <begin position="3481"/>
        <end position="3515"/>
    </location>
</feature>
<keyword evidence="4" id="KW-1133">Transmembrane helix</keyword>
<feature type="coiled-coil region" evidence="7">
    <location>
        <begin position="2302"/>
        <end position="2329"/>
    </location>
</feature>
<dbReference type="GO" id="GO:0007097">
    <property type="term" value="P:nuclear migration"/>
    <property type="evidence" value="ECO:0007669"/>
    <property type="project" value="TreeGrafter"/>
</dbReference>
<evidence type="ECO:0000256" key="2">
    <source>
        <dbReference type="ARBA" id="ARBA00022692"/>
    </source>
</evidence>
<dbReference type="InterPro" id="IPR036872">
    <property type="entry name" value="CH_dom_sf"/>
</dbReference>
<keyword evidence="5" id="KW-0472">Membrane</keyword>
<evidence type="ECO:0000256" key="3">
    <source>
        <dbReference type="ARBA" id="ARBA00022737"/>
    </source>
</evidence>
<feature type="coiled-coil region" evidence="7">
    <location>
        <begin position="1261"/>
        <end position="1312"/>
    </location>
</feature>
<comment type="caution">
    <text evidence="9">The sequence shown here is derived from an EMBL/GenBank/DDBJ whole genome shotgun (WGS) entry which is preliminary data.</text>
</comment>
<feature type="coiled-coil region" evidence="7">
    <location>
        <begin position="1465"/>
        <end position="1492"/>
    </location>
</feature>
<dbReference type="Proteomes" id="UP000663882">
    <property type="component" value="Unassembled WGS sequence"/>
</dbReference>
<feature type="non-terminal residue" evidence="9">
    <location>
        <position position="1"/>
    </location>
</feature>
<evidence type="ECO:0000256" key="5">
    <source>
        <dbReference type="ARBA" id="ARBA00023136"/>
    </source>
</evidence>
<feature type="coiled-coil region" evidence="7">
    <location>
        <begin position="5488"/>
        <end position="5616"/>
    </location>
</feature>
<dbReference type="Gene3D" id="1.10.418.10">
    <property type="entry name" value="Calponin-like domain"/>
    <property type="match status" value="2"/>
</dbReference>
<feature type="coiled-coil region" evidence="7">
    <location>
        <begin position="4200"/>
        <end position="4257"/>
    </location>
</feature>
<dbReference type="InterPro" id="IPR001589">
    <property type="entry name" value="Actinin_actin-bd_CS"/>
</dbReference>
<dbReference type="PANTHER" id="PTHR47535">
    <property type="entry name" value="MUSCLE-SPECIFIC PROTEIN 300 KDA, ISOFORM G"/>
    <property type="match status" value="1"/>
</dbReference>
<feature type="coiled-coil region" evidence="7">
    <location>
        <begin position="5315"/>
        <end position="5453"/>
    </location>
</feature>
<feature type="coiled-coil region" evidence="7">
    <location>
        <begin position="7053"/>
        <end position="7108"/>
    </location>
</feature>
<protein>
    <recommendedName>
        <fullName evidence="8">Calponin-homology (CH) domain-containing protein</fullName>
    </recommendedName>
</protein>
<organism evidence="9 10">
    <name type="scientific">Rotaria sordida</name>
    <dbReference type="NCBI Taxonomy" id="392033"/>
    <lineage>
        <taxon>Eukaryota</taxon>
        <taxon>Metazoa</taxon>
        <taxon>Spiralia</taxon>
        <taxon>Gnathifera</taxon>
        <taxon>Rotifera</taxon>
        <taxon>Eurotatoria</taxon>
        <taxon>Bdelloidea</taxon>
        <taxon>Philodinida</taxon>
        <taxon>Philodinidae</taxon>
        <taxon>Rotaria</taxon>
    </lineage>
</organism>
<dbReference type="InterPro" id="IPR001715">
    <property type="entry name" value="CH_dom"/>
</dbReference>
<dbReference type="SMART" id="SM00150">
    <property type="entry name" value="SPEC"/>
    <property type="match status" value="8"/>
</dbReference>
<evidence type="ECO:0000256" key="6">
    <source>
        <dbReference type="ARBA" id="ARBA00023203"/>
    </source>
</evidence>
<evidence type="ECO:0000313" key="10">
    <source>
        <dbReference type="Proteomes" id="UP000663882"/>
    </source>
</evidence>
<dbReference type="Gene3D" id="1.20.58.60">
    <property type="match status" value="11"/>
</dbReference>
<dbReference type="GO" id="GO:0034993">
    <property type="term" value="C:meiotic nuclear membrane microtubule tethering complex"/>
    <property type="evidence" value="ECO:0007669"/>
    <property type="project" value="TreeGrafter"/>
</dbReference>
<dbReference type="FunFam" id="1.10.418.10:FF:000057">
    <property type="entry name" value="Calmin"/>
    <property type="match status" value="1"/>
</dbReference>
<feature type="coiled-coil region" evidence="7">
    <location>
        <begin position="2809"/>
        <end position="2839"/>
    </location>
</feature>
<feature type="coiled-coil region" evidence="7">
    <location>
        <begin position="7193"/>
        <end position="7242"/>
    </location>
</feature>
<keyword evidence="3" id="KW-0677">Repeat</keyword>
<dbReference type="GO" id="GO:0005737">
    <property type="term" value="C:cytoplasm"/>
    <property type="evidence" value="ECO:0007669"/>
    <property type="project" value="TreeGrafter"/>
</dbReference>
<reference evidence="9" key="1">
    <citation type="submission" date="2021-02" db="EMBL/GenBank/DDBJ databases">
        <authorList>
            <person name="Nowell W R."/>
        </authorList>
    </citation>
    <scope>NUCLEOTIDE SEQUENCE</scope>
</reference>
<feature type="domain" description="Calponin-homology (CH)" evidence="8">
    <location>
        <begin position="171"/>
        <end position="277"/>
    </location>
</feature>
<feature type="coiled-coil region" evidence="7">
    <location>
        <begin position="5650"/>
        <end position="5786"/>
    </location>
</feature>
<dbReference type="InterPro" id="IPR018159">
    <property type="entry name" value="Spectrin/alpha-actinin"/>
</dbReference>
<keyword evidence="6" id="KW-0009">Actin-binding</keyword>
<feature type="coiled-coil region" evidence="7">
    <location>
        <begin position="5828"/>
        <end position="5874"/>
    </location>
</feature>
<evidence type="ECO:0000313" key="9">
    <source>
        <dbReference type="EMBL" id="CAF1037055.1"/>
    </source>
</evidence>
<dbReference type="PROSITE" id="PS00020">
    <property type="entry name" value="ACTININ_2"/>
    <property type="match status" value="1"/>
</dbReference>
<feature type="coiled-coil region" evidence="7">
    <location>
        <begin position="4571"/>
        <end position="4661"/>
    </location>
</feature>
<feature type="coiled-coil region" evidence="7">
    <location>
        <begin position="4083"/>
        <end position="4113"/>
    </location>
</feature>